<evidence type="ECO:0000313" key="2">
    <source>
        <dbReference type="Proteomes" id="UP000538196"/>
    </source>
</evidence>
<dbReference type="RefSeq" id="WP_021765725.1">
    <property type="nucleotide sequence ID" value="NZ_JACHVP010000004.1"/>
</dbReference>
<dbReference type="Proteomes" id="UP000538196">
    <property type="component" value="Unassembled WGS sequence"/>
</dbReference>
<evidence type="ECO:0000313" key="1">
    <source>
        <dbReference type="EMBL" id="MBB2968629.1"/>
    </source>
</evidence>
<sequence length="173" mass="18969">MTTPSTERIVPVTVNRVELEAETPFVALRAALEREVPPLDERRLATLLRSGASWAQLTREVSGPGALVRFWTYDPTPVMRVGGADLAAAGYLLGDYVTAARMFRHDPGTTLYTPVRLELHARGSRTVVAFDQPSSALKAFGNNKITQAGFELDRLLGDLLEDLGLPRPSILRL</sequence>
<reference evidence="1 2" key="1">
    <citation type="submission" date="2020-08" db="EMBL/GenBank/DDBJ databases">
        <title>Sequencing the genomes of 1000 actinobacteria strains.</title>
        <authorList>
            <person name="Klenk H.-P."/>
        </authorList>
    </citation>
    <scope>NUCLEOTIDE SEQUENCE [LARGE SCALE GENOMIC DNA]</scope>
    <source>
        <strain evidence="1 2">DSM 20146</strain>
    </source>
</reference>
<dbReference type="InterPro" id="IPR035923">
    <property type="entry name" value="TT1751-like_sf"/>
</dbReference>
<keyword evidence="2" id="KW-1185">Reference proteome</keyword>
<accession>A0A7W4UYM4</accession>
<comment type="caution">
    <text evidence="1">The sequence shown here is derived from an EMBL/GenBank/DDBJ whole genome shotgun (WGS) entry which is preliminary data.</text>
</comment>
<dbReference type="EMBL" id="JACHVP010000004">
    <property type="protein sequence ID" value="MBB2968629.1"/>
    <property type="molecule type" value="Genomic_DNA"/>
</dbReference>
<organism evidence="1 2">
    <name type="scientific">Leifsonia aquatica</name>
    <name type="common">Corynebacterium aquaticum</name>
    <dbReference type="NCBI Taxonomy" id="144185"/>
    <lineage>
        <taxon>Bacteria</taxon>
        <taxon>Bacillati</taxon>
        <taxon>Actinomycetota</taxon>
        <taxon>Actinomycetes</taxon>
        <taxon>Micrococcales</taxon>
        <taxon>Microbacteriaceae</taxon>
        <taxon>Leifsonia</taxon>
    </lineage>
</organism>
<proteinExistence type="predicted"/>
<protein>
    <submittedName>
        <fullName evidence="1">Uncharacterized protein YjiS (DUF1127 family)</fullName>
    </submittedName>
</protein>
<dbReference type="AlphaFoldDB" id="A0A7W4UYM4"/>
<dbReference type="SUPFAM" id="SSF103247">
    <property type="entry name" value="TT1751-like"/>
    <property type="match status" value="1"/>
</dbReference>
<name>A0A7W4UYM4_LEIAQ</name>
<gene>
    <name evidence="1" type="ORF">FHX33_003405</name>
</gene>